<evidence type="ECO:0000313" key="9">
    <source>
        <dbReference type="RefSeq" id="XP_071904621.1"/>
    </source>
</evidence>
<dbReference type="PANTHER" id="PTHR12010:SF2">
    <property type="entry name" value="40S RIBOSOMAL PROTEIN S29"/>
    <property type="match status" value="1"/>
</dbReference>
<dbReference type="GeneID" id="113743645"/>
<reference evidence="5 6" key="1">
    <citation type="submission" date="2025-05" db="UniProtKB">
        <authorList>
            <consortium name="RefSeq"/>
        </authorList>
    </citation>
    <scope>IDENTIFICATION</scope>
    <source>
        <tissue evidence="5 6">Leaves</tissue>
    </source>
</reference>
<keyword evidence="2" id="KW-0689">Ribosomal protein</keyword>
<dbReference type="InterPro" id="IPR043140">
    <property type="entry name" value="Ribosomal_uS14_sf"/>
</dbReference>
<dbReference type="RefSeq" id="XP_071904617.1">
    <property type="nucleotide sequence ID" value="XM_072048516.1"/>
</dbReference>
<dbReference type="Gene3D" id="4.10.830.10">
    <property type="entry name" value="30s Ribosomal Protein S14, Chain N"/>
    <property type="match status" value="1"/>
</dbReference>
<evidence type="ECO:0000313" key="6">
    <source>
        <dbReference type="RefSeq" id="XP_071904618.1"/>
    </source>
</evidence>
<evidence type="ECO:0000256" key="1">
    <source>
        <dbReference type="ARBA" id="ARBA00009083"/>
    </source>
</evidence>
<keyword evidence="4" id="KW-1185">Reference proteome</keyword>
<dbReference type="RefSeq" id="XP_071904621.1">
    <property type="nucleotide sequence ID" value="XM_072048520.1"/>
</dbReference>
<dbReference type="Proteomes" id="UP001652660">
    <property type="component" value="Chromosome 5e"/>
</dbReference>
<dbReference type="InterPro" id="IPR001209">
    <property type="entry name" value="Ribosomal_uS14"/>
</dbReference>
<dbReference type="InterPro" id="IPR039744">
    <property type="entry name" value="RIbosomal_uS14_euk_arc"/>
</dbReference>
<dbReference type="RefSeq" id="XP_071904620.1">
    <property type="nucleotide sequence ID" value="XM_072048519.1"/>
</dbReference>
<comment type="similarity">
    <text evidence="1">Belongs to the universal ribosomal protein uS14 family.</text>
</comment>
<organism evidence="4 8">
    <name type="scientific">Coffea arabica</name>
    <name type="common">Arabian coffee</name>
    <dbReference type="NCBI Taxonomy" id="13443"/>
    <lineage>
        <taxon>Eukaryota</taxon>
        <taxon>Viridiplantae</taxon>
        <taxon>Streptophyta</taxon>
        <taxon>Embryophyta</taxon>
        <taxon>Tracheophyta</taxon>
        <taxon>Spermatophyta</taxon>
        <taxon>Magnoliopsida</taxon>
        <taxon>eudicotyledons</taxon>
        <taxon>Gunneridae</taxon>
        <taxon>Pentapetalae</taxon>
        <taxon>asterids</taxon>
        <taxon>lamiids</taxon>
        <taxon>Gentianales</taxon>
        <taxon>Rubiaceae</taxon>
        <taxon>Ixoroideae</taxon>
        <taxon>Gardenieae complex</taxon>
        <taxon>Bertiereae - Coffeeae clade</taxon>
        <taxon>Coffeeae</taxon>
        <taxon>Coffea</taxon>
    </lineage>
</organism>
<evidence type="ECO:0000256" key="3">
    <source>
        <dbReference type="ARBA" id="ARBA00023274"/>
    </source>
</evidence>
<evidence type="ECO:0000313" key="5">
    <source>
        <dbReference type="RefSeq" id="XP_071904617.1"/>
    </source>
</evidence>
<evidence type="ECO:0000256" key="2">
    <source>
        <dbReference type="ARBA" id="ARBA00022980"/>
    </source>
</evidence>
<dbReference type="RefSeq" id="XP_071904622.1">
    <property type="nucleotide sequence ID" value="XM_072048521.1"/>
</dbReference>
<sequence length="129" mass="15019">MDLQPNRVLLSPLISAALVHNLEISSNHLHAIFLVCGNSHGIIRKYDLMWCRQCFRSNTKEIELIKHQREYPQQLISIKGNTHNNTSRYYLKYTNKQTLFGWKIEKSIPSAVHKSRLAFILRNSIAELC</sequence>
<dbReference type="PANTHER" id="PTHR12010">
    <property type="entry name" value="40S RIBOSOMAL PROTEIN S29"/>
    <property type="match status" value="1"/>
</dbReference>
<evidence type="ECO:0000313" key="4">
    <source>
        <dbReference type="Proteomes" id="UP001652660"/>
    </source>
</evidence>
<protein>
    <submittedName>
        <fullName evidence="5 6">Uncharacterized protein isoform X1</fullName>
    </submittedName>
</protein>
<gene>
    <name evidence="5 6 7 8 9 10" type="primary">LOC113743645</name>
</gene>
<evidence type="ECO:0000313" key="7">
    <source>
        <dbReference type="RefSeq" id="XP_071904619.1"/>
    </source>
</evidence>
<evidence type="ECO:0000313" key="8">
    <source>
        <dbReference type="RefSeq" id="XP_071904620.1"/>
    </source>
</evidence>
<dbReference type="RefSeq" id="XP_071904619.1">
    <property type="nucleotide sequence ID" value="XM_072048518.1"/>
</dbReference>
<keyword evidence="3" id="KW-0687">Ribonucleoprotein</keyword>
<name>A0ABM4UBF5_COFAR</name>
<dbReference type="Pfam" id="PF00253">
    <property type="entry name" value="Ribosomal_S14"/>
    <property type="match status" value="1"/>
</dbReference>
<dbReference type="RefSeq" id="XP_071904618.1">
    <property type="nucleotide sequence ID" value="XM_072048517.1"/>
</dbReference>
<evidence type="ECO:0000313" key="10">
    <source>
        <dbReference type="RefSeq" id="XP_071904622.1"/>
    </source>
</evidence>
<accession>A0ABM4UBF5</accession>
<proteinExistence type="inferred from homology"/>